<dbReference type="EMBL" id="CP043494">
    <property type="protein sequence ID" value="WNG43868.1"/>
    <property type="molecule type" value="Genomic_DNA"/>
</dbReference>
<dbReference type="Proteomes" id="UP001611383">
    <property type="component" value="Chromosome"/>
</dbReference>
<gene>
    <name evidence="1" type="ORF">F0U60_06985</name>
</gene>
<name>A0ABY9WJG7_9BACT</name>
<dbReference type="PROSITE" id="PS51257">
    <property type="entry name" value="PROKAR_LIPOPROTEIN"/>
    <property type="match status" value="1"/>
</dbReference>
<dbReference type="RefSeq" id="WP_395815664.1">
    <property type="nucleotide sequence ID" value="NZ_CP043494.1"/>
</dbReference>
<evidence type="ECO:0000313" key="1">
    <source>
        <dbReference type="EMBL" id="WNG43868.1"/>
    </source>
</evidence>
<protein>
    <recommendedName>
        <fullName evidence="3">Fibronectin type-III domain-containing protein</fullName>
    </recommendedName>
</protein>
<keyword evidence="2" id="KW-1185">Reference proteome</keyword>
<organism evidence="1 2">
    <name type="scientific">Archangium minus</name>
    <dbReference type="NCBI Taxonomy" id="83450"/>
    <lineage>
        <taxon>Bacteria</taxon>
        <taxon>Pseudomonadati</taxon>
        <taxon>Myxococcota</taxon>
        <taxon>Myxococcia</taxon>
        <taxon>Myxococcales</taxon>
        <taxon>Cystobacterineae</taxon>
        <taxon>Archangiaceae</taxon>
        <taxon>Archangium</taxon>
    </lineage>
</organism>
<evidence type="ECO:0000313" key="2">
    <source>
        <dbReference type="Proteomes" id="UP001611383"/>
    </source>
</evidence>
<proteinExistence type="predicted"/>
<sequence>MKSNYLGLLVIPVCGTWLGCAEGGPRMPPASEMGPPPAAGLSSDGGTVLVSSSTSFHTAAGVTVVPNELSDWNLEILVPNGSMFTHITGTPVPGGWQFTGVPPGMYYLKTGRNCIVTDAREVDLDAHRLGRADTVPSNVSHSPLQLNLTNLAPWMPYLSSTEPGSSLQLASGQVNLGGMVDLFEDVPTGQTELVTNQAQMWNSIGRIPIFEADKGDRLYVNQLSQLDAGTLPDGEALAYSTVVRSVQMDALDFTADGMTPLPATGRLEPVPQTALTLDWRLSAYTGHATAVHPLATPDFPSFYVFPSAYGLDHGWVGDELAEVLSLQLPPGASFELTRPLTYGNPYPSTWGMVGYAQYAFRIEMPIPDGSGSTYDTLGIMLTHERLEDLVAAPVQPRVSPPRALTIDGVDATVSRELSSVTPIVAWQPPTLGTPTAYRLDVYQYTGPYYAPRKGNVYVPGSVTQVRLPPGMLSPDSIHYLRLTVVDAPHYDVSRQSTLYLLPWAKADTLSSFFTTP</sequence>
<evidence type="ECO:0008006" key="3">
    <source>
        <dbReference type="Google" id="ProtNLM"/>
    </source>
</evidence>
<reference evidence="1 2" key="1">
    <citation type="submission" date="2019-08" db="EMBL/GenBank/DDBJ databases">
        <title>Archangium and Cystobacter genomes.</title>
        <authorList>
            <person name="Chen I.-C.K."/>
            <person name="Wielgoss S."/>
        </authorList>
    </citation>
    <scope>NUCLEOTIDE SEQUENCE [LARGE SCALE GENOMIC DNA]</scope>
    <source>
        <strain evidence="1 2">Cbm 6</strain>
    </source>
</reference>
<accession>A0ABY9WJG7</accession>